<feature type="chain" id="PRO_5037885897" evidence="12">
    <location>
        <begin position="19"/>
        <end position="778"/>
    </location>
</feature>
<evidence type="ECO:0000313" key="15">
    <source>
        <dbReference type="WBParaSite" id="PSAMB.scaffold716size42884.g8295.t1"/>
    </source>
</evidence>
<dbReference type="FunFam" id="3.40.630.10:FF:000084">
    <property type="entry name" value="Carboxypeptidase B2"/>
    <property type="match status" value="1"/>
</dbReference>
<proteinExistence type="inferred from homology"/>
<dbReference type="FunFam" id="3.30.70.340:FF:000001">
    <property type="entry name" value="Carboxypeptidase A5"/>
    <property type="match status" value="1"/>
</dbReference>
<dbReference type="PANTHER" id="PTHR11705:SF49">
    <property type="entry name" value="SHKT DOMAIN-CONTAINING PROTEIN"/>
    <property type="match status" value="1"/>
</dbReference>
<dbReference type="PROSITE" id="PS00132">
    <property type="entry name" value="CARBOXYPEPT_ZN_1"/>
    <property type="match status" value="1"/>
</dbReference>
<keyword evidence="8" id="KW-0862">Zinc</keyword>
<dbReference type="PANTHER" id="PTHR11705">
    <property type="entry name" value="PROTEASE FAMILY M14 CARBOXYPEPTIDASE A,B"/>
    <property type="match status" value="1"/>
</dbReference>
<dbReference type="GO" id="GO:0005615">
    <property type="term" value="C:extracellular space"/>
    <property type="evidence" value="ECO:0007669"/>
    <property type="project" value="TreeGrafter"/>
</dbReference>
<feature type="domain" description="Peptidase M14" evidence="13">
    <location>
        <begin position="653"/>
        <end position="778"/>
    </location>
</feature>
<evidence type="ECO:0000259" key="13">
    <source>
        <dbReference type="PROSITE" id="PS52035"/>
    </source>
</evidence>
<dbReference type="PRINTS" id="PR00765">
    <property type="entry name" value="CRBOXYPTASEA"/>
</dbReference>
<dbReference type="Pfam" id="PF02244">
    <property type="entry name" value="Propep_M14"/>
    <property type="match status" value="2"/>
</dbReference>
<keyword evidence="14" id="KW-1185">Reference proteome</keyword>
<dbReference type="AlphaFoldDB" id="A0A914XAW5"/>
<dbReference type="SUPFAM" id="SSF54897">
    <property type="entry name" value="Protease propeptides/inhibitors"/>
    <property type="match status" value="2"/>
</dbReference>
<dbReference type="InterPro" id="IPR036990">
    <property type="entry name" value="M14A-like_propep"/>
</dbReference>
<dbReference type="InterPro" id="IPR000834">
    <property type="entry name" value="Peptidase_M14"/>
</dbReference>
<keyword evidence="9" id="KW-0482">Metalloprotease</keyword>
<dbReference type="Pfam" id="PF00246">
    <property type="entry name" value="Peptidase_M14"/>
    <property type="match status" value="2"/>
</dbReference>
<evidence type="ECO:0000256" key="8">
    <source>
        <dbReference type="ARBA" id="ARBA00022833"/>
    </source>
</evidence>
<evidence type="ECO:0000256" key="7">
    <source>
        <dbReference type="ARBA" id="ARBA00022801"/>
    </source>
</evidence>
<evidence type="ECO:0000313" key="14">
    <source>
        <dbReference type="Proteomes" id="UP000887566"/>
    </source>
</evidence>
<evidence type="ECO:0000256" key="3">
    <source>
        <dbReference type="ARBA" id="ARBA00022645"/>
    </source>
</evidence>
<dbReference type="GO" id="GO:0008270">
    <property type="term" value="F:zinc ion binding"/>
    <property type="evidence" value="ECO:0007669"/>
    <property type="project" value="InterPro"/>
</dbReference>
<dbReference type="Gene3D" id="3.40.630.10">
    <property type="entry name" value="Zn peptidases"/>
    <property type="match status" value="2"/>
</dbReference>
<keyword evidence="10" id="KW-1015">Disulfide bond</keyword>
<evidence type="ECO:0000256" key="12">
    <source>
        <dbReference type="SAM" id="SignalP"/>
    </source>
</evidence>
<evidence type="ECO:0000256" key="1">
    <source>
        <dbReference type="ARBA" id="ARBA00001947"/>
    </source>
</evidence>
<keyword evidence="4" id="KW-0645">Protease</keyword>
<dbReference type="InterPro" id="IPR057246">
    <property type="entry name" value="CARBOXYPEPT_ZN_1"/>
</dbReference>
<evidence type="ECO:0000256" key="2">
    <source>
        <dbReference type="ARBA" id="ARBA00005988"/>
    </source>
</evidence>
<dbReference type="Gene3D" id="3.30.70.340">
    <property type="entry name" value="Metallocarboxypeptidase-like"/>
    <property type="match status" value="2"/>
</dbReference>
<comment type="similarity">
    <text evidence="2 11">Belongs to the peptidase M14 family.</text>
</comment>
<dbReference type="CDD" id="cd03860">
    <property type="entry name" value="M14_CP_A-B_like"/>
    <property type="match status" value="1"/>
</dbReference>
<sequence>MNAVVAVVVLFVIDAAITEPLATHRPFQVFRIYPANEEQLQTVNELYSNATEYQLDFWKAPRGVGSAVDVMAPPDMIDTFPLLLNSSGLPYEITIADVEKLIEIREKSTDKTNEAQGGRLSAFFRRLHDTSGPTYNFHEYGSYAQMQRYLRAIERAYPKFTNVVSIGKTHEGRSIDAIIIGNPVKDNSKRAVWVDGGIHAREWAAPHTALYFINELVTKYGEDSQITHYVDTLNWIIVPCLNPDGYEHTRSSRNPNTRLWRKNRSPQLCRSDRWGRRKCCKGVDLNRNFAFHWRETGSSDDPCSEVFHGVRAFSEPESKAVRDMLMSRTWFGKIDAFITLHTYSQIWIHPYGHQRDSYPGDVNDLFQVGKSAAEALTSLYGTRYIVGSGADTLYPASGGSDDWAKETAGVKYVYLLELRPDERQWDGFILDERELVPTARETWVGVKVVADAVLQRSGQSLAVRRRTNTRLSGVDTFRFGNGTAGSCYDLRFACKKWVRNDEKLCDNVRYFMREQRSVLLDQSDVMRVDTLVVFLIVAAVLSTVQSLGKSFKDYKLIRITPRTYEQVTYLRELWLAGSPYELDFWQPPSHVEALVDIAVSPSNAEAFIGDVRAKDLSYIVAIQDLDQAIRNETVGSDTPEGAQLDPNVYRFDRYNRLAQMESYLKKLESDNPDRVQLITIGQTHEKRPLTVVKLSGRHSFGEKPAIWIDGGIHAREWIAPATVMYFIQQLEKLYATDPVIQSMLDQLDWYILPVMNPDGYEYSHTSVGSVNALSVISY</sequence>
<accession>A0A914XAW5</accession>
<evidence type="ECO:0000256" key="4">
    <source>
        <dbReference type="ARBA" id="ARBA00022670"/>
    </source>
</evidence>
<keyword evidence="5" id="KW-0479">Metal-binding</keyword>
<dbReference type="SMART" id="SM00631">
    <property type="entry name" value="Zn_pept"/>
    <property type="match status" value="2"/>
</dbReference>
<keyword evidence="3" id="KW-0121">Carboxypeptidase</keyword>
<feature type="active site" description="Proton donor/acceptor" evidence="11">
    <location>
        <position position="417"/>
    </location>
</feature>
<dbReference type="SUPFAM" id="SSF53187">
    <property type="entry name" value="Zn-dependent exopeptidases"/>
    <property type="match status" value="2"/>
</dbReference>
<comment type="cofactor">
    <cofactor evidence="1">
        <name>Zn(2+)</name>
        <dbReference type="ChEBI" id="CHEBI:29105"/>
    </cofactor>
</comment>
<feature type="domain" description="Peptidase M14" evidence="13">
    <location>
        <begin position="139"/>
        <end position="453"/>
    </location>
</feature>
<feature type="signal peptide" evidence="12">
    <location>
        <begin position="1"/>
        <end position="18"/>
    </location>
</feature>
<reference evidence="15" key="1">
    <citation type="submission" date="2022-11" db="UniProtKB">
        <authorList>
            <consortium name="WormBaseParasite"/>
        </authorList>
    </citation>
    <scope>IDENTIFICATION</scope>
</reference>
<evidence type="ECO:0000256" key="5">
    <source>
        <dbReference type="ARBA" id="ARBA00022723"/>
    </source>
</evidence>
<comment type="caution">
    <text evidence="11">Lacks conserved residue(s) required for the propagation of feature annotation.</text>
</comment>
<dbReference type="PROSITE" id="PS52035">
    <property type="entry name" value="PEPTIDASE_M14"/>
    <property type="match status" value="2"/>
</dbReference>
<evidence type="ECO:0000256" key="9">
    <source>
        <dbReference type="ARBA" id="ARBA00023049"/>
    </source>
</evidence>
<evidence type="ECO:0000256" key="11">
    <source>
        <dbReference type="PROSITE-ProRule" id="PRU01379"/>
    </source>
</evidence>
<dbReference type="InterPro" id="IPR003146">
    <property type="entry name" value="M14A_act_pep"/>
</dbReference>
<name>A0A914XAW5_9BILA</name>
<keyword evidence="7" id="KW-0378">Hydrolase</keyword>
<evidence type="ECO:0000256" key="6">
    <source>
        <dbReference type="ARBA" id="ARBA00022729"/>
    </source>
</evidence>
<dbReference type="Proteomes" id="UP000887566">
    <property type="component" value="Unplaced"/>
</dbReference>
<dbReference type="GO" id="GO:0004181">
    <property type="term" value="F:metallocarboxypeptidase activity"/>
    <property type="evidence" value="ECO:0007669"/>
    <property type="project" value="InterPro"/>
</dbReference>
<dbReference type="WBParaSite" id="PSAMB.scaffold716size42884.g8295.t1">
    <property type="protein sequence ID" value="PSAMB.scaffold716size42884.g8295.t1"/>
    <property type="gene ID" value="PSAMB.scaffold716size42884.g8295"/>
</dbReference>
<organism evidence="14 15">
    <name type="scientific">Plectus sambesii</name>
    <dbReference type="NCBI Taxonomy" id="2011161"/>
    <lineage>
        <taxon>Eukaryota</taxon>
        <taxon>Metazoa</taxon>
        <taxon>Ecdysozoa</taxon>
        <taxon>Nematoda</taxon>
        <taxon>Chromadorea</taxon>
        <taxon>Plectida</taxon>
        <taxon>Plectina</taxon>
        <taxon>Plectoidea</taxon>
        <taxon>Plectidae</taxon>
        <taxon>Plectus</taxon>
    </lineage>
</organism>
<dbReference type="GO" id="GO:0006508">
    <property type="term" value="P:proteolysis"/>
    <property type="evidence" value="ECO:0007669"/>
    <property type="project" value="UniProtKB-KW"/>
</dbReference>
<keyword evidence="6 12" id="KW-0732">Signal</keyword>
<evidence type="ECO:0000256" key="10">
    <source>
        <dbReference type="ARBA" id="ARBA00023157"/>
    </source>
</evidence>
<dbReference type="FunFam" id="3.40.630.10:FF:000070">
    <property type="entry name" value="Putative carboxypeptidase suro-1"/>
    <property type="match status" value="1"/>
</dbReference>
<protein>
    <submittedName>
        <fullName evidence="15">Peptidase M14 carboxypeptidase A domain-containing protein</fullName>
    </submittedName>
</protein>